<keyword evidence="4 9" id="KW-0418">Kinase</keyword>
<evidence type="ECO:0000313" key="11">
    <source>
        <dbReference type="Proteomes" id="UP000007014"/>
    </source>
</evidence>
<evidence type="ECO:0000256" key="6">
    <source>
        <dbReference type="ARBA" id="ARBA00022975"/>
    </source>
</evidence>
<evidence type="ECO:0000256" key="4">
    <source>
        <dbReference type="ARBA" id="ARBA00022777"/>
    </source>
</evidence>
<dbReference type="EMBL" id="AP006502">
    <property type="protein sequence ID" value="BAM83101.1"/>
    <property type="molecule type" value="Genomic_DNA"/>
</dbReference>
<dbReference type="KEGG" id="cme:CYME_CMT083C"/>
<gene>
    <name evidence="10" type="ORF">CYME_CMT083C</name>
</gene>
<dbReference type="SUPFAM" id="SSF54919">
    <property type="entry name" value="Nucleoside diphosphate kinase, NDK"/>
    <property type="match status" value="1"/>
</dbReference>
<evidence type="ECO:0000256" key="3">
    <source>
        <dbReference type="ARBA" id="ARBA00022741"/>
    </source>
</evidence>
<organism evidence="10 11">
    <name type="scientific">Cyanidioschyzon merolae (strain NIES-3377 / 10D)</name>
    <name type="common">Unicellular red alga</name>
    <dbReference type="NCBI Taxonomy" id="280699"/>
    <lineage>
        <taxon>Eukaryota</taxon>
        <taxon>Rhodophyta</taxon>
        <taxon>Bangiophyceae</taxon>
        <taxon>Cyanidiales</taxon>
        <taxon>Cyanidiaceae</taxon>
        <taxon>Cyanidioschyzon</taxon>
    </lineage>
</organism>
<evidence type="ECO:0000256" key="9">
    <source>
        <dbReference type="RuleBase" id="RU003330"/>
    </source>
</evidence>
<dbReference type="Gene3D" id="1.20.890.10">
    <property type="entry name" value="cAMP-dependent protein kinase regulatory subunit, dimerization-anchoring domain"/>
    <property type="match status" value="1"/>
</dbReference>
<dbReference type="GO" id="GO:0019205">
    <property type="term" value="F:nucleobase-containing compound kinase activity"/>
    <property type="evidence" value="ECO:0007669"/>
    <property type="project" value="InterPro"/>
</dbReference>
<dbReference type="InterPro" id="IPR033690">
    <property type="entry name" value="Adenylat_kinase_CS"/>
</dbReference>
<dbReference type="Gene3D" id="3.30.70.141">
    <property type="entry name" value="Nucleoside diphosphate kinase-like domain"/>
    <property type="match status" value="1"/>
</dbReference>
<reference evidence="10 11" key="1">
    <citation type="journal article" date="2004" name="Nature">
        <title>Genome sequence of the ultrasmall unicellular red alga Cyanidioschyzon merolae 10D.</title>
        <authorList>
            <person name="Matsuzaki M."/>
            <person name="Misumi O."/>
            <person name="Shin-i T."/>
            <person name="Maruyama S."/>
            <person name="Takahara M."/>
            <person name="Miyagishima S."/>
            <person name="Mori T."/>
            <person name="Nishida K."/>
            <person name="Yagisawa F."/>
            <person name="Nishida K."/>
            <person name="Yoshida Y."/>
            <person name="Nishimura Y."/>
            <person name="Nakao S."/>
            <person name="Kobayashi T."/>
            <person name="Momoyama Y."/>
            <person name="Higashiyama T."/>
            <person name="Minoda A."/>
            <person name="Sano M."/>
            <person name="Nomoto H."/>
            <person name="Oishi K."/>
            <person name="Hayashi H."/>
            <person name="Ohta F."/>
            <person name="Nishizaka S."/>
            <person name="Haga S."/>
            <person name="Miura S."/>
            <person name="Morishita T."/>
            <person name="Kabeya Y."/>
            <person name="Terasawa K."/>
            <person name="Suzuki Y."/>
            <person name="Ishii Y."/>
            <person name="Asakawa S."/>
            <person name="Takano H."/>
            <person name="Ohta N."/>
            <person name="Kuroiwa H."/>
            <person name="Tanaka K."/>
            <person name="Shimizu N."/>
            <person name="Sugano S."/>
            <person name="Sato N."/>
            <person name="Nozaki H."/>
            <person name="Ogasawara N."/>
            <person name="Kohara Y."/>
            <person name="Kuroiwa T."/>
        </authorList>
    </citation>
    <scope>NUCLEOTIDE SEQUENCE [LARGE SCALE GENOMIC DNA]</scope>
    <source>
        <strain evidence="10 11">10D</strain>
    </source>
</reference>
<dbReference type="RefSeq" id="XP_005539137.1">
    <property type="nucleotide sequence ID" value="XM_005539080.1"/>
</dbReference>
<keyword evidence="5" id="KW-0067">ATP-binding</keyword>
<dbReference type="GO" id="GO:0006221">
    <property type="term" value="P:pyrimidine nucleotide biosynthetic process"/>
    <property type="evidence" value="ECO:0007669"/>
    <property type="project" value="UniProtKB-KW"/>
</dbReference>
<dbReference type="Pfam" id="PF00406">
    <property type="entry name" value="ADK"/>
    <property type="match status" value="1"/>
</dbReference>
<evidence type="ECO:0000256" key="1">
    <source>
        <dbReference type="ARBA" id="ARBA00022490"/>
    </source>
</evidence>
<reference evidence="10 11" key="2">
    <citation type="journal article" date="2007" name="BMC Biol.">
        <title>A 100%-complete sequence reveals unusually simple genomic features in the hot-spring red alga Cyanidioschyzon merolae.</title>
        <authorList>
            <person name="Nozaki H."/>
            <person name="Takano H."/>
            <person name="Misumi O."/>
            <person name="Terasawa K."/>
            <person name="Matsuzaki M."/>
            <person name="Maruyama S."/>
            <person name="Nishida K."/>
            <person name="Yagisawa F."/>
            <person name="Yoshida Y."/>
            <person name="Fujiwara T."/>
            <person name="Takio S."/>
            <person name="Tamura K."/>
            <person name="Chung S.J."/>
            <person name="Nakamura S."/>
            <person name="Kuroiwa H."/>
            <person name="Tanaka K."/>
            <person name="Sato N."/>
            <person name="Kuroiwa T."/>
        </authorList>
    </citation>
    <scope>NUCLEOTIDE SEQUENCE [LARGE SCALE GENOMIC DNA]</scope>
    <source>
        <strain evidence="10 11">10D</strain>
    </source>
</reference>
<dbReference type="InterPro" id="IPR006266">
    <property type="entry name" value="UMP_CMP_kinase"/>
</dbReference>
<dbReference type="InterPro" id="IPR027417">
    <property type="entry name" value="P-loop_NTPase"/>
</dbReference>
<proteinExistence type="inferred from homology"/>
<dbReference type="NCBIfam" id="TIGR01359">
    <property type="entry name" value="UMP_CMP_kin_fam"/>
    <property type="match status" value="1"/>
</dbReference>
<keyword evidence="6" id="KW-0665">Pyrimidine biosynthesis</keyword>
<dbReference type="GO" id="GO:0009123">
    <property type="term" value="P:nucleoside monophosphate metabolic process"/>
    <property type="evidence" value="ECO:0007669"/>
    <property type="project" value="UniProtKB-ARBA"/>
</dbReference>
<keyword evidence="11" id="KW-1185">Reference proteome</keyword>
<dbReference type="InterPro" id="IPR000850">
    <property type="entry name" value="Adenylat/UMP-CMP_kin"/>
</dbReference>
<keyword evidence="2 9" id="KW-0808">Transferase</keyword>
<dbReference type="HAMAP" id="MF_00235">
    <property type="entry name" value="Adenylate_kinase_Adk"/>
    <property type="match status" value="1"/>
</dbReference>
<dbReference type="CDD" id="cd01428">
    <property type="entry name" value="ADK"/>
    <property type="match status" value="1"/>
</dbReference>
<protein>
    <submittedName>
        <fullName evidence="10">Probable uridylate kinase</fullName>
    </submittedName>
</protein>
<keyword evidence="1" id="KW-0963">Cytoplasm</keyword>
<dbReference type="AlphaFoldDB" id="M1UXC5"/>
<dbReference type="OrthoDB" id="442176at2759"/>
<dbReference type="GO" id="GO:0016776">
    <property type="term" value="F:phosphotransferase activity, phosphate group as acceptor"/>
    <property type="evidence" value="ECO:0007669"/>
    <property type="project" value="InterPro"/>
</dbReference>
<dbReference type="PANTHER" id="PTHR23359">
    <property type="entry name" value="NUCLEOTIDE KINASE"/>
    <property type="match status" value="1"/>
</dbReference>
<dbReference type="InterPro" id="IPR007858">
    <property type="entry name" value="Dpy-30_motif"/>
</dbReference>
<dbReference type="CDD" id="cd22958">
    <property type="entry name" value="DD_DPY30_SDC1-like"/>
    <property type="match status" value="1"/>
</dbReference>
<keyword evidence="7" id="KW-0539">Nucleus</keyword>
<evidence type="ECO:0000256" key="8">
    <source>
        <dbReference type="ARBA" id="ARBA00048116"/>
    </source>
</evidence>
<dbReference type="eggNOG" id="KOG3079">
    <property type="taxonomic scope" value="Eukaryota"/>
</dbReference>
<dbReference type="Gramene" id="CMT083CT">
    <property type="protein sequence ID" value="CMT083CT"/>
    <property type="gene ID" value="CMT083C"/>
</dbReference>
<dbReference type="PRINTS" id="PR00094">
    <property type="entry name" value="ADENYLTKNASE"/>
</dbReference>
<evidence type="ECO:0000256" key="7">
    <source>
        <dbReference type="ARBA" id="ARBA00023242"/>
    </source>
</evidence>
<comment type="catalytic activity">
    <reaction evidence="8">
        <text>UMP + ATP = UDP + ADP</text>
        <dbReference type="Rhea" id="RHEA:24400"/>
        <dbReference type="ChEBI" id="CHEBI:30616"/>
        <dbReference type="ChEBI" id="CHEBI:57865"/>
        <dbReference type="ChEBI" id="CHEBI:58223"/>
        <dbReference type="ChEBI" id="CHEBI:456216"/>
        <dbReference type="EC" id="2.7.4.14"/>
    </reaction>
</comment>
<dbReference type="GeneID" id="16998207"/>
<accession>M1UXC5</accession>
<dbReference type="GO" id="GO:0006207">
    <property type="term" value="P:'de novo' pyrimidine nucleobase biosynthetic process"/>
    <property type="evidence" value="ECO:0007669"/>
    <property type="project" value="InterPro"/>
</dbReference>
<dbReference type="HOGENOM" id="CLU_635179_0_0_1"/>
<dbReference type="STRING" id="280699.M1UXC5"/>
<name>M1UXC5_CYAM1</name>
<evidence type="ECO:0000256" key="2">
    <source>
        <dbReference type="ARBA" id="ARBA00022679"/>
    </source>
</evidence>
<evidence type="ECO:0000313" key="10">
    <source>
        <dbReference type="EMBL" id="BAM83101.1"/>
    </source>
</evidence>
<sequence length="432" mass="48304">MTQRTTWPGFVLLVIQPEAFYRKDPILAYARKTDGWTEVARQTVVWTPERARALLSPEPAETTTPAPDDEVHNEQHVAALCEGRSEIVVLRRATPPVEMVFLSNEEATPLEQTSATDWKRWLELCGPVDPAEARALAPRSLRALFGVDKAHCGVWTSRDVTQITSDLAKCFHDATEVERIYERVRVVGEQVAGGGSAAKSYLSSTVLETLTTALSRLCMAQPAQPLEWLGAYLQEAASLQGHARLPPRLVFVLGGPGAGKGTQCARLVAEFGFWHVSAGDLLRAEIQTQSEQGQLIDEMIRQGAIVPGHITLELLRKKLVDAGSTLAVPGVLIDGFPRALDQAIDFECLLRRADFCLFFECSEAEMERRLLQRSRSSGRTDDNPESIRKRFRTFIETTMPVIEFLERRMRVHRIPAERSVDEVYAQVRQLFL</sequence>
<dbReference type="PROSITE" id="PS00113">
    <property type="entry name" value="ADENYLATE_KINASE"/>
    <property type="match status" value="1"/>
</dbReference>
<dbReference type="InterPro" id="IPR036850">
    <property type="entry name" value="NDK-like_dom_sf"/>
</dbReference>
<dbReference type="eggNOG" id="KOG0888">
    <property type="taxonomic scope" value="Eukaryota"/>
</dbReference>
<dbReference type="Pfam" id="PF05186">
    <property type="entry name" value="Dpy-30"/>
    <property type="match status" value="1"/>
</dbReference>
<dbReference type="SUPFAM" id="SSF52540">
    <property type="entry name" value="P-loop containing nucleoside triphosphate hydrolases"/>
    <property type="match status" value="1"/>
</dbReference>
<dbReference type="GO" id="GO:0005524">
    <property type="term" value="F:ATP binding"/>
    <property type="evidence" value="ECO:0007669"/>
    <property type="project" value="UniProtKB-KW"/>
</dbReference>
<dbReference type="OMA" id="NCRRHEG"/>
<dbReference type="Gene3D" id="3.40.50.300">
    <property type="entry name" value="P-loop containing nucleotide triphosphate hydrolases"/>
    <property type="match status" value="1"/>
</dbReference>
<keyword evidence="3" id="KW-0547">Nucleotide-binding</keyword>
<dbReference type="Proteomes" id="UP000007014">
    <property type="component" value="Chromosome 20"/>
</dbReference>
<comment type="similarity">
    <text evidence="9">Belongs to the adenylate kinase family.</text>
</comment>
<evidence type="ECO:0000256" key="5">
    <source>
        <dbReference type="ARBA" id="ARBA00022840"/>
    </source>
</evidence>